<feature type="signal peptide" evidence="1">
    <location>
        <begin position="1"/>
        <end position="34"/>
    </location>
</feature>
<organism evidence="2">
    <name type="scientific">Trypanosoma congolense (strain IL3000)</name>
    <dbReference type="NCBI Taxonomy" id="1068625"/>
    <lineage>
        <taxon>Eukaryota</taxon>
        <taxon>Discoba</taxon>
        <taxon>Euglenozoa</taxon>
        <taxon>Kinetoplastea</taxon>
        <taxon>Metakinetoplastina</taxon>
        <taxon>Trypanosomatida</taxon>
        <taxon>Trypanosomatidae</taxon>
        <taxon>Trypanosoma</taxon>
        <taxon>Nannomonas</taxon>
    </lineage>
</organism>
<protein>
    <submittedName>
        <fullName evidence="2">Uncharacterized protein TCIL3000_10_2920</fullName>
    </submittedName>
</protein>
<dbReference type="EMBL" id="HE575323">
    <property type="protein sequence ID" value="CCC93531.1"/>
    <property type="molecule type" value="Genomic_DNA"/>
</dbReference>
<keyword evidence="1" id="KW-0732">Signal</keyword>
<proteinExistence type="predicted"/>
<reference evidence="2" key="1">
    <citation type="journal article" date="2012" name="Proc. Natl. Acad. Sci. U.S.A.">
        <title>Antigenic diversity is generated by distinct evolutionary mechanisms in African trypanosome species.</title>
        <authorList>
            <person name="Jackson A.P."/>
            <person name="Berry A."/>
            <person name="Aslett M."/>
            <person name="Allison H.C."/>
            <person name="Burton P."/>
            <person name="Vavrova-Anderson J."/>
            <person name="Brown R."/>
            <person name="Browne H."/>
            <person name="Corton N."/>
            <person name="Hauser H."/>
            <person name="Gamble J."/>
            <person name="Gilderthorp R."/>
            <person name="Marcello L."/>
            <person name="McQuillan J."/>
            <person name="Otto T.D."/>
            <person name="Quail M.A."/>
            <person name="Sanders M.J."/>
            <person name="van Tonder A."/>
            <person name="Ginger M.L."/>
            <person name="Field M.C."/>
            <person name="Barry J.D."/>
            <person name="Hertz-Fowler C."/>
            <person name="Berriman M."/>
        </authorList>
    </citation>
    <scope>NUCLEOTIDE SEQUENCE</scope>
    <source>
        <strain evidence="2">IL3000</strain>
    </source>
</reference>
<sequence>MLESFFFSLPESLPCMVLLRCMVLIISYICPGSSEVDRCANEKRCKAEKEVRDKGNKSGENPRTSPEIEKWTEQPFLLTRTSAVININDGLSFLFTPPQQHTTSHAYTLSKSVSIDFFLFLSEAVIANSTDKVCASIPGDTRCSCMKQLGLEGISMRFWCTSAQIKTPPLASFLYPHLCARWGSPTFCGLSPRIISLSPLYFTFVSSTNHLPRKQYGT</sequence>
<gene>
    <name evidence="2" type="ORF">TCIL3000_10_2920</name>
</gene>
<accession>G0UVW5</accession>
<evidence type="ECO:0000256" key="1">
    <source>
        <dbReference type="SAM" id="SignalP"/>
    </source>
</evidence>
<feature type="chain" id="PRO_5003410776" evidence="1">
    <location>
        <begin position="35"/>
        <end position="218"/>
    </location>
</feature>
<dbReference type="VEuPathDB" id="TriTrypDB:TcIL3000_10_2920"/>
<name>G0UVW5_TRYCI</name>
<dbReference type="AlphaFoldDB" id="G0UVW5"/>
<evidence type="ECO:0000313" key="2">
    <source>
        <dbReference type="EMBL" id="CCC93531.1"/>
    </source>
</evidence>